<dbReference type="RefSeq" id="XP_039123051.1">
    <property type="nucleotide sequence ID" value="XM_039267117.1"/>
</dbReference>
<dbReference type="GeneID" id="120259502"/>
<evidence type="ECO:0000256" key="3">
    <source>
        <dbReference type="ARBA" id="ARBA00023015"/>
    </source>
</evidence>
<evidence type="ECO:0000256" key="2">
    <source>
        <dbReference type="ARBA" id="ARBA00007911"/>
    </source>
</evidence>
<keyword evidence="3 7" id="KW-0805">Transcription regulation</keyword>
<name>A0AB40B7A2_DIOCR</name>
<evidence type="ECO:0000256" key="4">
    <source>
        <dbReference type="ARBA" id="ARBA00023125"/>
    </source>
</evidence>
<dbReference type="GO" id="GO:0009723">
    <property type="term" value="P:response to ethylene"/>
    <property type="evidence" value="ECO:0007669"/>
    <property type="project" value="TreeGrafter"/>
</dbReference>
<dbReference type="PANTHER" id="PTHR31421">
    <property type="entry name" value="PROTEIN BASIC PENTACYSTEINE3"/>
    <property type="match status" value="1"/>
</dbReference>
<keyword evidence="9" id="KW-1185">Reference proteome</keyword>
<comment type="subcellular location">
    <subcellularLocation>
        <location evidence="1 7">Nucleus</location>
    </subcellularLocation>
</comment>
<dbReference type="AlphaFoldDB" id="A0AB40B7A2"/>
<reference evidence="10" key="1">
    <citation type="submission" date="2025-08" db="UniProtKB">
        <authorList>
            <consortium name="RefSeq"/>
        </authorList>
    </citation>
    <scope>IDENTIFICATION</scope>
</reference>
<dbReference type="GO" id="GO:0005634">
    <property type="term" value="C:nucleus"/>
    <property type="evidence" value="ECO:0007669"/>
    <property type="project" value="UniProtKB-SubCell"/>
</dbReference>
<dbReference type="InterPro" id="IPR010409">
    <property type="entry name" value="GAGA-bd_tscrpt_act"/>
</dbReference>
<dbReference type="SMART" id="SM01226">
    <property type="entry name" value="GAGA_bind"/>
    <property type="match status" value="1"/>
</dbReference>
<dbReference type="GO" id="GO:0003700">
    <property type="term" value="F:DNA-binding transcription factor activity"/>
    <property type="evidence" value="ECO:0007669"/>
    <property type="project" value="UniProtKB-UniRule"/>
</dbReference>
<keyword evidence="6 7" id="KW-0539">Nucleus</keyword>
<gene>
    <name evidence="10" type="primary">LOC120259502</name>
</gene>
<dbReference type="PANTHER" id="PTHR31421:SF6">
    <property type="entry name" value="PROTEIN BASIC PENTACYSTEINE7"/>
    <property type="match status" value="1"/>
</dbReference>
<dbReference type="Proteomes" id="UP001515500">
    <property type="component" value="Chromosome 4"/>
</dbReference>
<accession>A0AB40B7A2</accession>
<evidence type="ECO:0000256" key="7">
    <source>
        <dbReference type="RuleBase" id="RU367160"/>
    </source>
</evidence>
<feature type="region of interest" description="Disordered" evidence="8">
    <location>
        <begin position="117"/>
        <end position="168"/>
    </location>
</feature>
<protein>
    <recommendedName>
        <fullName evidence="7">GAGA-binding transcriptional activator</fullName>
    </recommendedName>
</protein>
<evidence type="ECO:0000256" key="1">
    <source>
        <dbReference type="ARBA" id="ARBA00004123"/>
    </source>
</evidence>
<organism evidence="9 10">
    <name type="scientific">Dioscorea cayennensis subsp. rotundata</name>
    <name type="common">White Guinea yam</name>
    <name type="synonym">Dioscorea rotundata</name>
    <dbReference type="NCBI Taxonomy" id="55577"/>
    <lineage>
        <taxon>Eukaryota</taxon>
        <taxon>Viridiplantae</taxon>
        <taxon>Streptophyta</taxon>
        <taxon>Embryophyta</taxon>
        <taxon>Tracheophyta</taxon>
        <taxon>Spermatophyta</taxon>
        <taxon>Magnoliopsida</taxon>
        <taxon>Liliopsida</taxon>
        <taxon>Dioscoreales</taxon>
        <taxon>Dioscoreaceae</taxon>
        <taxon>Dioscorea</taxon>
    </lineage>
</organism>
<comment type="function">
    <text evidence="7">Transcriptional regulator that specifically binds to GA-rich elements (GAGA-repeats) present in regulatory sequences of genes involved in developmental processes.</text>
</comment>
<comment type="similarity">
    <text evidence="2 7">Belongs to the BBR/BPC family.</text>
</comment>
<keyword evidence="5 7" id="KW-0804">Transcription</keyword>
<evidence type="ECO:0000256" key="8">
    <source>
        <dbReference type="SAM" id="MobiDB-lite"/>
    </source>
</evidence>
<evidence type="ECO:0000256" key="6">
    <source>
        <dbReference type="ARBA" id="ARBA00023242"/>
    </source>
</evidence>
<dbReference type="Pfam" id="PF06217">
    <property type="entry name" value="GAGA_bind"/>
    <property type="match status" value="1"/>
</dbReference>
<evidence type="ECO:0000313" key="10">
    <source>
        <dbReference type="RefSeq" id="XP_039123051.1"/>
    </source>
</evidence>
<sequence length="274" mass="30252">MDGKSRVGMRNWEFLDHTGHTSSLIKSNSGVSIADNASADQPTFLKMNTYPDRNTMIDESNSEVSAMDFSWNPQRNFLSHKKNLTPIPSTQVGSEMVRMPEAPENTLHGDELAMKPAKVRKQQASGKSANRIASKALRPKEPKKPPSVPRKKKDKPVSVGKREKKNQNEIVDGAMLDLSTIPVPVCSCTGVPRQCYRWGAGGWQSSCCTTNISEYPLPMSSSRPGARLAGRKMSIGAYGKLLQKLAAEGHDFSFAVDLKIHWARHGTNKFVTIR</sequence>
<keyword evidence="4 7" id="KW-0238">DNA-binding</keyword>
<evidence type="ECO:0000313" key="9">
    <source>
        <dbReference type="Proteomes" id="UP001515500"/>
    </source>
</evidence>
<evidence type="ECO:0000256" key="5">
    <source>
        <dbReference type="ARBA" id="ARBA00023163"/>
    </source>
</evidence>
<dbReference type="GO" id="GO:0043565">
    <property type="term" value="F:sequence-specific DNA binding"/>
    <property type="evidence" value="ECO:0007669"/>
    <property type="project" value="TreeGrafter"/>
</dbReference>
<proteinExistence type="inferred from homology"/>